<comment type="caution">
    <text evidence="1">The sequence shown here is derived from an EMBL/GenBank/DDBJ whole genome shotgun (WGS) entry which is preliminary data.</text>
</comment>
<reference evidence="1" key="1">
    <citation type="journal article" date="2019" name="bioRxiv">
        <title>The Genome of the Zebra Mussel, Dreissena polymorpha: A Resource for Invasive Species Research.</title>
        <authorList>
            <person name="McCartney M.A."/>
            <person name="Auch B."/>
            <person name="Kono T."/>
            <person name="Mallez S."/>
            <person name="Zhang Y."/>
            <person name="Obille A."/>
            <person name="Becker A."/>
            <person name="Abrahante J.E."/>
            <person name="Garbe J."/>
            <person name="Badalamenti J.P."/>
            <person name="Herman A."/>
            <person name="Mangelson H."/>
            <person name="Liachko I."/>
            <person name="Sullivan S."/>
            <person name="Sone E.D."/>
            <person name="Koren S."/>
            <person name="Silverstein K.A.T."/>
            <person name="Beckman K.B."/>
            <person name="Gohl D.M."/>
        </authorList>
    </citation>
    <scope>NUCLEOTIDE SEQUENCE</scope>
    <source>
        <strain evidence="1">Duluth1</strain>
        <tissue evidence="1">Whole animal</tissue>
    </source>
</reference>
<dbReference type="AlphaFoldDB" id="A0A9D4QQF6"/>
<evidence type="ECO:0000313" key="2">
    <source>
        <dbReference type="Proteomes" id="UP000828390"/>
    </source>
</evidence>
<protein>
    <submittedName>
        <fullName evidence="1">Uncharacterized protein</fullName>
    </submittedName>
</protein>
<evidence type="ECO:0000313" key="1">
    <source>
        <dbReference type="EMBL" id="KAH3839594.1"/>
    </source>
</evidence>
<gene>
    <name evidence="1" type="ORF">DPMN_113026</name>
</gene>
<organism evidence="1 2">
    <name type="scientific">Dreissena polymorpha</name>
    <name type="common">Zebra mussel</name>
    <name type="synonym">Mytilus polymorpha</name>
    <dbReference type="NCBI Taxonomy" id="45954"/>
    <lineage>
        <taxon>Eukaryota</taxon>
        <taxon>Metazoa</taxon>
        <taxon>Spiralia</taxon>
        <taxon>Lophotrochozoa</taxon>
        <taxon>Mollusca</taxon>
        <taxon>Bivalvia</taxon>
        <taxon>Autobranchia</taxon>
        <taxon>Heteroconchia</taxon>
        <taxon>Euheterodonta</taxon>
        <taxon>Imparidentia</taxon>
        <taxon>Neoheterodontei</taxon>
        <taxon>Myida</taxon>
        <taxon>Dreissenoidea</taxon>
        <taxon>Dreissenidae</taxon>
        <taxon>Dreissena</taxon>
    </lineage>
</organism>
<sequence>MAPLVLLLPLETFRMVALLGTGLLRLRQVWRLLELGLRQMGLALALDSRLRVWLGVAILFTSRLILI</sequence>
<reference evidence="1" key="2">
    <citation type="submission" date="2020-11" db="EMBL/GenBank/DDBJ databases">
        <authorList>
            <person name="McCartney M.A."/>
            <person name="Auch B."/>
            <person name="Kono T."/>
            <person name="Mallez S."/>
            <person name="Becker A."/>
            <person name="Gohl D.M."/>
            <person name="Silverstein K.A.T."/>
            <person name="Koren S."/>
            <person name="Bechman K.B."/>
            <person name="Herman A."/>
            <person name="Abrahante J.E."/>
            <person name="Garbe J."/>
        </authorList>
    </citation>
    <scope>NUCLEOTIDE SEQUENCE</scope>
    <source>
        <strain evidence="1">Duluth1</strain>
        <tissue evidence="1">Whole animal</tissue>
    </source>
</reference>
<proteinExistence type="predicted"/>
<name>A0A9D4QQF6_DREPO</name>
<dbReference type="Proteomes" id="UP000828390">
    <property type="component" value="Unassembled WGS sequence"/>
</dbReference>
<dbReference type="EMBL" id="JAIWYP010000004">
    <property type="protein sequence ID" value="KAH3839594.1"/>
    <property type="molecule type" value="Genomic_DNA"/>
</dbReference>
<accession>A0A9D4QQF6</accession>
<keyword evidence="2" id="KW-1185">Reference proteome</keyword>